<feature type="domain" description="HD Cas3-type" evidence="7">
    <location>
        <begin position="10"/>
        <end position="179"/>
    </location>
</feature>
<evidence type="ECO:0000256" key="3">
    <source>
        <dbReference type="ARBA" id="ARBA00022806"/>
    </source>
</evidence>
<evidence type="ECO:0000256" key="4">
    <source>
        <dbReference type="ARBA" id="ARBA00022840"/>
    </source>
</evidence>
<dbReference type="PROSITE" id="PS51643">
    <property type="entry name" value="HD_CAS3"/>
    <property type="match status" value="1"/>
</dbReference>
<keyword evidence="3" id="KW-0347">Helicase</keyword>
<dbReference type="Pfam" id="PF22590">
    <property type="entry name" value="Cas3-like_C_2"/>
    <property type="match status" value="1"/>
</dbReference>
<evidence type="ECO:0000259" key="6">
    <source>
        <dbReference type="PROSITE" id="PS51192"/>
    </source>
</evidence>
<evidence type="ECO:0000259" key="7">
    <source>
        <dbReference type="PROSITE" id="PS51643"/>
    </source>
</evidence>
<keyword evidence="2 8" id="KW-0378">Hydrolase</keyword>
<dbReference type="AlphaFoldDB" id="A0A250KSV9"/>
<dbReference type="Pfam" id="PF00270">
    <property type="entry name" value="DEAD"/>
    <property type="match status" value="1"/>
</dbReference>
<keyword evidence="5" id="KW-0051">Antiviral defense</keyword>
<dbReference type="NCBIfam" id="TIGR01587">
    <property type="entry name" value="cas3_core"/>
    <property type="match status" value="1"/>
</dbReference>
<dbReference type="GO" id="GO:0051607">
    <property type="term" value="P:defense response to virus"/>
    <property type="evidence" value="ECO:0007669"/>
    <property type="project" value="UniProtKB-KW"/>
</dbReference>
<keyword evidence="9" id="KW-1185">Reference proteome</keyword>
<dbReference type="SMART" id="SM00471">
    <property type="entry name" value="HDc"/>
    <property type="match status" value="1"/>
</dbReference>
<dbReference type="RefSeq" id="WP_119629529.1">
    <property type="nucleotide sequence ID" value="NZ_AP017928.1"/>
</dbReference>
<dbReference type="Pfam" id="PF01966">
    <property type="entry name" value="HD"/>
    <property type="match status" value="1"/>
</dbReference>
<dbReference type="SUPFAM" id="SSF52540">
    <property type="entry name" value="P-loop containing nucleoside triphosphate hydrolases"/>
    <property type="match status" value="1"/>
</dbReference>
<feature type="domain" description="Helicase ATP-binding" evidence="6">
    <location>
        <begin position="240"/>
        <end position="437"/>
    </location>
</feature>
<dbReference type="InterPro" id="IPR006483">
    <property type="entry name" value="CRISPR-assoc_Cas3_HD"/>
</dbReference>
<dbReference type="CDD" id="cd09641">
    <property type="entry name" value="Cas3''_I"/>
    <property type="match status" value="1"/>
</dbReference>
<dbReference type="SMART" id="SM00487">
    <property type="entry name" value="DEXDc"/>
    <property type="match status" value="1"/>
</dbReference>
<proteinExistence type="predicted"/>
<reference evidence="8 9" key="1">
    <citation type="submission" date="2016-12" db="EMBL/GenBank/DDBJ databases">
        <title>Genome sequencing of Methylocaldum marinum.</title>
        <authorList>
            <person name="Takeuchi M."/>
            <person name="Kamagata Y."/>
            <person name="Hiraoka S."/>
            <person name="Oshima K."/>
            <person name="Hattori M."/>
            <person name="Iwasaki W."/>
        </authorList>
    </citation>
    <scope>NUCLEOTIDE SEQUENCE [LARGE SCALE GENOMIC DNA]</scope>
    <source>
        <strain evidence="8 9">S8</strain>
    </source>
</reference>
<dbReference type="KEGG" id="mmai:sS8_2089"/>
<name>A0A250KSV9_9GAMM</name>
<dbReference type="Gene3D" id="1.10.3210.10">
    <property type="entry name" value="Hypothetical protein af1432"/>
    <property type="match status" value="1"/>
</dbReference>
<organism evidence="8 9">
    <name type="scientific">Methylocaldum marinum</name>
    <dbReference type="NCBI Taxonomy" id="1432792"/>
    <lineage>
        <taxon>Bacteria</taxon>
        <taxon>Pseudomonadati</taxon>
        <taxon>Pseudomonadota</taxon>
        <taxon>Gammaproteobacteria</taxon>
        <taxon>Methylococcales</taxon>
        <taxon>Methylococcaceae</taxon>
        <taxon>Methylocaldum</taxon>
    </lineage>
</organism>
<dbReference type="GO" id="GO:0016787">
    <property type="term" value="F:hydrolase activity"/>
    <property type="evidence" value="ECO:0007669"/>
    <property type="project" value="UniProtKB-KW"/>
</dbReference>
<dbReference type="EMBL" id="AP017928">
    <property type="protein sequence ID" value="BBA34041.1"/>
    <property type="molecule type" value="Genomic_DNA"/>
</dbReference>
<evidence type="ECO:0000256" key="2">
    <source>
        <dbReference type="ARBA" id="ARBA00022801"/>
    </source>
</evidence>
<evidence type="ECO:0000313" key="8">
    <source>
        <dbReference type="EMBL" id="BBA34041.1"/>
    </source>
</evidence>
<dbReference type="Gene3D" id="3.40.50.300">
    <property type="entry name" value="P-loop containing nucleotide triphosphate hydrolases"/>
    <property type="match status" value="2"/>
</dbReference>
<dbReference type="NCBIfam" id="TIGR01596">
    <property type="entry name" value="cas3_HD"/>
    <property type="match status" value="1"/>
</dbReference>
<dbReference type="InterPro" id="IPR006474">
    <property type="entry name" value="Helicase_Cas3_CRISPR-ass_core"/>
</dbReference>
<dbReference type="InterPro" id="IPR027417">
    <property type="entry name" value="P-loop_NTPase"/>
</dbReference>
<dbReference type="InterPro" id="IPR003607">
    <property type="entry name" value="HD/PDEase_dom"/>
</dbReference>
<protein>
    <submittedName>
        <fullName evidence="8">Metal dependent phosphohydrolase</fullName>
    </submittedName>
</protein>
<dbReference type="Proteomes" id="UP000266313">
    <property type="component" value="Chromosome"/>
</dbReference>
<dbReference type="InterPro" id="IPR006674">
    <property type="entry name" value="HD_domain"/>
</dbReference>
<keyword evidence="1" id="KW-0547">Nucleotide-binding</keyword>
<keyword evidence="4" id="KW-0067">ATP-binding</keyword>
<accession>A0A250KSV9</accession>
<evidence type="ECO:0000313" key="9">
    <source>
        <dbReference type="Proteomes" id="UP000266313"/>
    </source>
</evidence>
<evidence type="ECO:0000256" key="5">
    <source>
        <dbReference type="ARBA" id="ARBA00023118"/>
    </source>
</evidence>
<gene>
    <name evidence="8" type="ORF">sS8_2089</name>
</gene>
<dbReference type="SUPFAM" id="SSF109604">
    <property type="entry name" value="HD-domain/PDEase-like"/>
    <property type="match status" value="1"/>
</dbReference>
<dbReference type="InterPro" id="IPR011545">
    <property type="entry name" value="DEAD/DEAH_box_helicase_dom"/>
</dbReference>
<evidence type="ECO:0000256" key="1">
    <source>
        <dbReference type="ARBA" id="ARBA00022741"/>
    </source>
</evidence>
<dbReference type="InterPro" id="IPR054712">
    <property type="entry name" value="Cas3-like_dom"/>
</dbReference>
<dbReference type="GO" id="GO:0004386">
    <property type="term" value="F:helicase activity"/>
    <property type="evidence" value="ECO:0007669"/>
    <property type="project" value="UniProtKB-KW"/>
</dbReference>
<dbReference type="OrthoDB" id="9810236at2"/>
<dbReference type="InterPro" id="IPR014001">
    <property type="entry name" value="Helicase_ATP-bd"/>
</dbReference>
<dbReference type="GO" id="GO:0003676">
    <property type="term" value="F:nucleic acid binding"/>
    <property type="evidence" value="ECO:0007669"/>
    <property type="project" value="InterPro"/>
</dbReference>
<sequence>MTFYAHSNNKAGIKHTLAEHLFGVSQLAYKFAEASGAGDEAALAGLLHDLGKYGDRFQARLEGKDHGLDHWSMGAWLALQKDYQAVAAALAIQGHHIGLQYLRGSELAKLNPTKLVQSHPQQLSLSETDLATLKSRLLADGLTPAKPEKTLCGAEIRPGFDLMLDLRLLFSALVDADFLDTEAHFQGGPDDRRYRPDGPKLHAYDALEILLAHIDKLGHSSKADPGVTKVRQWLRDDCLSAAEHPPGLFTLTAPTGSGKTLAMLAFALAHAAKYELRRVVVVIPYLSIIEQTTAIFRSLFESHFGTDYVLEHHSLAGLGKEECESDAEGEFGASDERRRRQLSENWDAPIIVTTSVQMLESLFSNRPSACHKLHRLPRSVILFDEVQTLPAPLAVPTLATLTHLAHAHKSSVVFATATQPAFEHLHAHVRTHAPVGWQPRKIVPAPERLFAPMQRVKRKWDDPNQHITWPKLAKQISEKRRVLCIVNLKRHARMLWEELNDPNIFHLSTNLCPAHRQVLLADIRERLATDKPVRMIATQCVEAGVDLDFPSVFRAYGPLEAIIQAEGRCNREGKLVDLGELQIFMPEDETYPPGGYRQAAQVTKMLLQRFGPEGMELDNPDFITAYYRELYNIGKPEASRKTEELLQYVREGSFPDVARAYRLIEQDAINVIVPYQEEIALFEDLRRTAEETGLTRELIRKARPLSVSLFRPESGHPVWDSLLEVQSLKKGRRERQEEWYIAAKPEHYHPQLGFMPPESLNLWIA</sequence>
<dbReference type="PROSITE" id="PS51192">
    <property type="entry name" value="HELICASE_ATP_BIND_1"/>
    <property type="match status" value="1"/>
</dbReference>
<dbReference type="GO" id="GO:0005524">
    <property type="term" value="F:ATP binding"/>
    <property type="evidence" value="ECO:0007669"/>
    <property type="project" value="UniProtKB-KW"/>
</dbReference>
<dbReference type="CDD" id="cd17930">
    <property type="entry name" value="DEXHc_cas3"/>
    <property type="match status" value="1"/>
</dbReference>